<keyword evidence="8" id="KW-1185">Reference proteome</keyword>
<feature type="region of interest" description="Disordered" evidence="5">
    <location>
        <begin position="76"/>
        <end position="103"/>
    </location>
</feature>
<dbReference type="EMBL" id="VYZN01000031">
    <property type="protein sequence ID" value="KAE9533826.1"/>
    <property type="molecule type" value="Genomic_DNA"/>
</dbReference>
<evidence type="ECO:0000256" key="5">
    <source>
        <dbReference type="SAM" id="MobiDB-lite"/>
    </source>
</evidence>
<dbReference type="SUPFAM" id="SSF53335">
    <property type="entry name" value="S-adenosyl-L-methionine-dependent methyltransferases"/>
    <property type="match status" value="1"/>
</dbReference>
<dbReference type="GO" id="GO:0035242">
    <property type="term" value="F:protein-arginine omega-N asymmetric methyltransferase activity"/>
    <property type="evidence" value="ECO:0007669"/>
    <property type="project" value="TreeGrafter"/>
</dbReference>
<feature type="compositionally biased region" description="Basic and acidic residues" evidence="5">
    <location>
        <begin position="26"/>
        <end position="35"/>
    </location>
</feature>
<proteinExistence type="predicted"/>
<organism evidence="7 8">
    <name type="scientific">Aphis glycines</name>
    <name type="common">Soybean aphid</name>
    <dbReference type="NCBI Taxonomy" id="307491"/>
    <lineage>
        <taxon>Eukaryota</taxon>
        <taxon>Metazoa</taxon>
        <taxon>Ecdysozoa</taxon>
        <taxon>Arthropoda</taxon>
        <taxon>Hexapoda</taxon>
        <taxon>Insecta</taxon>
        <taxon>Pterygota</taxon>
        <taxon>Neoptera</taxon>
        <taxon>Paraneoptera</taxon>
        <taxon>Hemiptera</taxon>
        <taxon>Sternorrhyncha</taxon>
        <taxon>Aphidomorpha</taxon>
        <taxon>Aphidoidea</taxon>
        <taxon>Aphididae</taxon>
        <taxon>Aphidini</taxon>
        <taxon>Aphis</taxon>
        <taxon>Aphis</taxon>
    </lineage>
</organism>
<evidence type="ECO:0000313" key="8">
    <source>
        <dbReference type="Proteomes" id="UP000475862"/>
    </source>
</evidence>
<dbReference type="InterPro" id="IPR055135">
    <property type="entry name" value="PRMT_dom"/>
</dbReference>
<dbReference type="Gene3D" id="3.40.50.150">
    <property type="entry name" value="Vaccinia Virus protein VP39"/>
    <property type="match status" value="1"/>
</dbReference>
<evidence type="ECO:0000256" key="2">
    <source>
        <dbReference type="ARBA" id="ARBA00022679"/>
    </source>
</evidence>
<keyword evidence="1 4" id="KW-0489">Methyltransferase</keyword>
<dbReference type="Gene3D" id="2.70.160.11">
    <property type="entry name" value="Hnrnp arginine n-methyltransferase1"/>
    <property type="match status" value="1"/>
</dbReference>
<feature type="domain" description="Protein arginine N-methyltransferase" evidence="6">
    <location>
        <begin position="437"/>
        <end position="592"/>
    </location>
</feature>
<dbReference type="Proteomes" id="UP000475862">
    <property type="component" value="Unassembled WGS sequence"/>
</dbReference>
<accession>A0A6G0TJX4</accession>
<dbReference type="PANTHER" id="PTHR11006:SF124">
    <property type="entry name" value="ARGININE METHYLTRANSFERASE 1-RELATED"/>
    <property type="match status" value="1"/>
</dbReference>
<keyword evidence="2 4" id="KW-0808">Transferase</keyword>
<evidence type="ECO:0000259" key="6">
    <source>
        <dbReference type="Pfam" id="PF22528"/>
    </source>
</evidence>
<evidence type="ECO:0000256" key="3">
    <source>
        <dbReference type="ARBA" id="ARBA00022691"/>
    </source>
</evidence>
<sequence length="657" mass="75803">MQKHNDNNSNEHTWWRNGPKNWQQKLSDKTREQDVKAAAADNVAHSSTGNTKAYLNYFNVVQPAELSMFSDQNRYDTSESSVSRNTPMSSNSNSKTVDAKNGNKFFARKTNWYNRNSGQYQENHHNINNNNWKYSNKYRKNRNNAHVKFNEFISANNYSNEQSNLSIENYHLAAATNDPSYTDPVIKPELNQNALSNNNILDINPNCYYDSDCDSNPGDLEKMKIMTAADYNLDRYARYGIHESEIKDYVRTITYKNCIEYCTKEFIKDKIVLVIRSGIGLLPLLCARDGQAKKVIALEQSSCIEYARRIVTDNRYSTVITLIQSSVHDLKQLPHKLKKVDVIVADFLGDCVISQGDQMEQVIEARDRFLMPNGLMIPMCVTLYGQLLEQRRIYGNCRIRKKPKKKTLKKFNRSLKINKSDKSETQSSDTDSSSDSTSCSWWSNVYGFDMRSYSEVVVDSNSESPISAKDEWQVMEEPLVTFFDPCKVVSNACLIKKFDMYKCTINEVRHVHCKDLKLECSTPYSSANGGDYAHMLELFMVVDFPNGQTNVNEKDDLQIGFSTSSYSPYTRFRQTGLLLRDQLLVEQGDKFKINEFHMWRGPQKNQIIVGEDTITKSTCDRYGQEENLKLRLNYTFINQYTKAINRRCAYTLSKQLF</sequence>
<dbReference type="AlphaFoldDB" id="A0A6G0TJX4"/>
<comment type="caution">
    <text evidence="7">The sequence shown here is derived from an EMBL/GenBank/DDBJ whole genome shotgun (WGS) entry which is preliminary data.</text>
</comment>
<feature type="compositionally biased region" description="Polar residues" evidence="5">
    <location>
        <begin position="78"/>
        <end position="96"/>
    </location>
</feature>
<dbReference type="GO" id="GO:0042054">
    <property type="term" value="F:histone methyltransferase activity"/>
    <property type="evidence" value="ECO:0007669"/>
    <property type="project" value="TreeGrafter"/>
</dbReference>
<evidence type="ECO:0000256" key="1">
    <source>
        <dbReference type="ARBA" id="ARBA00022603"/>
    </source>
</evidence>
<dbReference type="OrthoDB" id="6626001at2759"/>
<name>A0A6G0TJX4_APHGL</name>
<feature type="region of interest" description="Disordered" evidence="5">
    <location>
        <begin position="418"/>
        <end position="438"/>
    </location>
</feature>
<dbReference type="PROSITE" id="PS51678">
    <property type="entry name" value="SAM_MT_PRMT"/>
    <property type="match status" value="1"/>
</dbReference>
<protein>
    <recommendedName>
        <fullName evidence="6">Protein arginine N-methyltransferase domain-containing protein</fullName>
    </recommendedName>
</protein>
<dbReference type="GO" id="GO:0032259">
    <property type="term" value="P:methylation"/>
    <property type="evidence" value="ECO:0007669"/>
    <property type="project" value="UniProtKB-KW"/>
</dbReference>
<keyword evidence="3 4" id="KW-0949">S-adenosyl-L-methionine</keyword>
<evidence type="ECO:0000313" key="7">
    <source>
        <dbReference type="EMBL" id="KAE9533826.1"/>
    </source>
</evidence>
<reference evidence="7 8" key="1">
    <citation type="submission" date="2019-08" db="EMBL/GenBank/DDBJ databases">
        <title>The genome of the soybean aphid Biotype 1, its phylome, world population structure and adaptation to the North American continent.</title>
        <authorList>
            <person name="Giordano R."/>
            <person name="Donthu R.K."/>
            <person name="Hernandez A.G."/>
            <person name="Wright C.L."/>
            <person name="Zimin A.V."/>
        </authorList>
    </citation>
    <scope>NUCLEOTIDE SEQUENCE [LARGE SCALE GENOMIC DNA]</scope>
    <source>
        <tissue evidence="7">Whole aphids</tissue>
    </source>
</reference>
<dbReference type="PANTHER" id="PTHR11006">
    <property type="entry name" value="PROTEIN ARGININE N-METHYLTRANSFERASE"/>
    <property type="match status" value="1"/>
</dbReference>
<evidence type="ECO:0000256" key="4">
    <source>
        <dbReference type="PROSITE-ProRule" id="PRU01015"/>
    </source>
</evidence>
<feature type="compositionally biased region" description="Low complexity" evidence="5">
    <location>
        <begin position="425"/>
        <end position="438"/>
    </location>
</feature>
<dbReference type="InterPro" id="IPR029063">
    <property type="entry name" value="SAM-dependent_MTases_sf"/>
</dbReference>
<dbReference type="Pfam" id="PF22528">
    <property type="entry name" value="PRMT_C"/>
    <property type="match status" value="1"/>
</dbReference>
<dbReference type="GO" id="GO:0005634">
    <property type="term" value="C:nucleus"/>
    <property type="evidence" value="ECO:0007669"/>
    <property type="project" value="TreeGrafter"/>
</dbReference>
<gene>
    <name evidence="7" type="ORF">AGLY_008905</name>
</gene>
<dbReference type="InterPro" id="IPR025799">
    <property type="entry name" value="Arg_MeTrfase"/>
</dbReference>
<dbReference type="GO" id="GO:0035241">
    <property type="term" value="F:protein-arginine omega-N monomethyltransferase activity"/>
    <property type="evidence" value="ECO:0007669"/>
    <property type="project" value="TreeGrafter"/>
</dbReference>
<feature type="region of interest" description="Disordered" evidence="5">
    <location>
        <begin position="1"/>
        <end position="43"/>
    </location>
</feature>